<feature type="region of interest" description="Disordered" evidence="5">
    <location>
        <begin position="1000"/>
        <end position="1052"/>
    </location>
</feature>
<dbReference type="Proteomes" id="UP000284375">
    <property type="component" value="Unassembled WGS sequence"/>
</dbReference>
<evidence type="ECO:0000256" key="5">
    <source>
        <dbReference type="SAM" id="MobiDB-lite"/>
    </source>
</evidence>
<feature type="compositionally biased region" description="Basic and acidic residues" evidence="5">
    <location>
        <begin position="1"/>
        <end position="17"/>
    </location>
</feature>
<comment type="caution">
    <text evidence="7">The sequence shown here is derived from an EMBL/GenBank/DDBJ whole genome shotgun (WGS) entry which is preliminary data.</text>
</comment>
<feature type="region of interest" description="Disordered" evidence="5">
    <location>
        <begin position="393"/>
        <end position="413"/>
    </location>
</feature>
<feature type="transmembrane region" description="Helical" evidence="6">
    <location>
        <begin position="852"/>
        <end position="873"/>
    </location>
</feature>
<dbReference type="Pfam" id="PF01544">
    <property type="entry name" value="CorA"/>
    <property type="match status" value="1"/>
</dbReference>
<organism evidence="7 8">
    <name type="scientific">Cytospora chrysosperma</name>
    <name type="common">Cytospora canker fungus</name>
    <name type="synonym">Sphaeria chrysosperma</name>
    <dbReference type="NCBI Taxonomy" id="252740"/>
    <lineage>
        <taxon>Eukaryota</taxon>
        <taxon>Fungi</taxon>
        <taxon>Dikarya</taxon>
        <taxon>Ascomycota</taxon>
        <taxon>Pezizomycotina</taxon>
        <taxon>Sordariomycetes</taxon>
        <taxon>Sordariomycetidae</taxon>
        <taxon>Diaporthales</taxon>
        <taxon>Cytosporaceae</taxon>
        <taxon>Cytospora</taxon>
    </lineage>
</organism>
<keyword evidence="8" id="KW-1185">Reference proteome</keyword>
<reference evidence="7 8" key="1">
    <citation type="submission" date="2015-09" db="EMBL/GenBank/DDBJ databases">
        <title>Host preference determinants of Valsa canker pathogens revealed by comparative genomics.</title>
        <authorList>
            <person name="Yin Z."/>
            <person name="Huang L."/>
        </authorList>
    </citation>
    <scope>NUCLEOTIDE SEQUENCE [LARGE SCALE GENOMIC DNA]</scope>
    <source>
        <strain evidence="7 8">YSFL</strain>
    </source>
</reference>
<evidence type="ECO:0000256" key="3">
    <source>
        <dbReference type="ARBA" id="ARBA00022989"/>
    </source>
</evidence>
<dbReference type="SUPFAM" id="SSF144083">
    <property type="entry name" value="Magnesium transport protein CorA, transmembrane region"/>
    <property type="match status" value="1"/>
</dbReference>
<dbReference type="GO" id="GO:0046873">
    <property type="term" value="F:metal ion transmembrane transporter activity"/>
    <property type="evidence" value="ECO:0007669"/>
    <property type="project" value="InterPro"/>
</dbReference>
<feature type="region of interest" description="Disordered" evidence="5">
    <location>
        <begin position="512"/>
        <end position="535"/>
    </location>
</feature>
<dbReference type="PANTHER" id="PTHR47685:SF1">
    <property type="entry name" value="MAGNESIUM TRANSPORT PROTEIN CORA"/>
    <property type="match status" value="1"/>
</dbReference>
<comment type="subcellular location">
    <subcellularLocation>
        <location evidence="1">Membrane</location>
        <topology evidence="1">Multi-pass membrane protein</topology>
    </subcellularLocation>
</comment>
<dbReference type="InterPro" id="IPR002523">
    <property type="entry name" value="MgTranspt_CorA/ZnTranspt_ZntB"/>
</dbReference>
<dbReference type="STRING" id="252740.A0A423VA57"/>
<evidence type="ECO:0008006" key="9">
    <source>
        <dbReference type="Google" id="ProtNLM"/>
    </source>
</evidence>
<proteinExistence type="predicted"/>
<feature type="region of interest" description="Disordered" evidence="5">
    <location>
        <begin position="1"/>
        <end position="27"/>
    </location>
</feature>
<dbReference type="EMBL" id="LJZO01000076">
    <property type="protein sequence ID" value="ROV87773.1"/>
    <property type="molecule type" value="Genomic_DNA"/>
</dbReference>
<evidence type="ECO:0000256" key="6">
    <source>
        <dbReference type="SAM" id="Phobius"/>
    </source>
</evidence>
<dbReference type="InterPro" id="IPR050829">
    <property type="entry name" value="CorA_MIT"/>
</dbReference>
<dbReference type="PANTHER" id="PTHR47685">
    <property type="entry name" value="MAGNESIUM TRANSPORT PROTEIN CORA"/>
    <property type="match status" value="1"/>
</dbReference>
<feature type="transmembrane region" description="Helical" evidence="6">
    <location>
        <begin position="912"/>
        <end position="935"/>
    </location>
</feature>
<feature type="compositionally biased region" description="Polar residues" evidence="5">
    <location>
        <begin position="522"/>
        <end position="533"/>
    </location>
</feature>
<evidence type="ECO:0000256" key="4">
    <source>
        <dbReference type="ARBA" id="ARBA00023136"/>
    </source>
</evidence>
<keyword evidence="2 6" id="KW-0812">Transmembrane</keyword>
<dbReference type="GO" id="GO:0016020">
    <property type="term" value="C:membrane"/>
    <property type="evidence" value="ECO:0007669"/>
    <property type="project" value="UniProtKB-SubCell"/>
</dbReference>
<name>A0A423VA57_CYTCH</name>
<gene>
    <name evidence="7" type="ORF">VSDG_09703</name>
</gene>
<sequence length="1052" mass="120609">MLKDVIRKERTDNGKSDTEEDSETPYDLQRDIKARLIQLVRPKTSESDVSSFMANVMGPGWKDVNDKIFKGTFPDQRLSVHNLLNGQFQRVEREDAAERACPSTLSYFHIPVNNMIWVEQAIAGYFGETAPEPGDNLSSCPQTKMVLQDSYWRGQQHDTGPDSIVHNRNLRPICEKIPASVDELYRSGENTQKSLVLFMPYLHWETDRRRNKAANLIEQLQDENRLDKRETAQMWKAKRKEDRKGLDPAHPPATSMSAGYKEPNYYRTRGKDRDQILNTLAVMLWEKIRRDASNPMPAGLVHELWQRIRDEEYGNQLLVALEKVIVERAEADGIPLGLQRFVWEDQKHQERREWRDILWAIKEAGQGYPAPHALEDIFWEKIKEERQRSCANNVTKTDHDQKFENPASNEESQGRFPSLFNGILVDGHGQLQPKTNLARVLVQAAKLYEQIITYPDQRIMEKYLFKNSSLHPRRTLDQAYFWRLRTTRLRDRDQVVYRYTNADFAHKYRLASDKHHKDTEPAPSSETTGTTCTIHAKRPEPGDSWEWTRHGSYEQETGCGQCTRDIRKVSRAVMVDQLWMWVLDKDTILTCFPQRYGIADKDPSGVHQRIRIRVKTRSNPDNHVRSIFDLALIILEECFDAFFDRTRTEDQRPQTMDIFAESIGRVTNKQAIAFKHLWTLSKRLTEIYQSGIEDKVDPSLLLALLNVTPEAELQREIRDIIDELDIIMHILYQQQEMITRFVKFAKEILKPPNLDVHCPGKSDSSESASETEERDNTMRIMQQQHDAFKDHSDDLLSEIDDRIKELGGLKSSAESTAQNVTELLGLKQQQASVVQAYEAMKQGEETVRQGKAIMVFTVMTIVFLPLSFMSSLFGMNAVELTGSDPSPGASNSSGLVPDEIVPFWPITFKRQILIMFTVSFGAVLAILVPAFSPIIRASISSVLQRSIAKTITWTGMYRLWLKAGWDSKDLRDGARRRVQEMKDGVRRKMQQQELLQAEVRDGVRPPRGKPSPASVKHRGPGAGGNRWWSMADGAGQGSTSRTDVEEAIVDSG</sequence>
<keyword evidence="4 6" id="KW-0472">Membrane</keyword>
<dbReference type="OrthoDB" id="341259at2759"/>
<dbReference type="InterPro" id="IPR045863">
    <property type="entry name" value="CorA_TM1_TM2"/>
</dbReference>
<evidence type="ECO:0000256" key="2">
    <source>
        <dbReference type="ARBA" id="ARBA00022692"/>
    </source>
</evidence>
<evidence type="ECO:0000313" key="7">
    <source>
        <dbReference type="EMBL" id="ROV87773.1"/>
    </source>
</evidence>
<accession>A0A423VA57</accession>
<keyword evidence="3 6" id="KW-1133">Transmembrane helix</keyword>
<evidence type="ECO:0000313" key="8">
    <source>
        <dbReference type="Proteomes" id="UP000284375"/>
    </source>
</evidence>
<dbReference type="AlphaFoldDB" id="A0A423VA57"/>
<dbReference type="Gene3D" id="1.20.58.340">
    <property type="entry name" value="Magnesium transport protein CorA, transmembrane region"/>
    <property type="match status" value="1"/>
</dbReference>
<feature type="region of interest" description="Disordered" evidence="5">
    <location>
        <begin position="755"/>
        <end position="775"/>
    </location>
</feature>
<feature type="region of interest" description="Disordered" evidence="5">
    <location>
        <begin position="237"/>
        <end position="265"/>
    </location>
</feature>
<evidence type="ECO:0000256" key="1">
    <source>
        <dbReference type="ARBA" id="ARBA00004141"/>
    </source>
</evidence>
<protein>
    <recommendedName>
        <fullName evidence="9">Ankyrin repeat protein</fullName>
    </recommendedName>
</protein>